<dbReference type="InterPro" id="IPR015879">
    <property type="entry name" value="Ring_hydroxy_dOase_asu_C_dom"/>
</dbReference>
<dbReference type="Gene3D" id="3.90.380.10">
    <property type="entry name" value="Naphthalene 1,2-dioxygenase Alpha Subunit, Chain A, domain 1"/>
    <property type="match status" value="1"/>
</dbReference>
<evidence type="ECO:0000256" key="5">
    <source>
        <dbReference type="ARBA" id="ARBA00023002"/>
    </source>
</evidence>
<dbReference type="RefSeq" id="WP_083274947.1">
    <property type="nucleotide sequence ID" value="NZ_CP017078.1"/>
</dbReference>
<dbReference type="GO" id="GO:0005506">
    <property type="term" value="F:iron ion binding"/>
    <property type="evidence" value="ECO:0007669"/>
    <property type="project" value="InterPro"/>
</dbReference>
<dbReference type="OrthoDB" id="7456916at2"/>
<dbReference type="GO" id="GO:0051213">
    <property type="term" value="F:dioxygenase activity"/>
    <property type="evidence" value="ECO:0007669"/>
    <property type="project" value="UniProtKB-KW"/>
</dbReference>
<dbReference type="PRINTS" id="PR00090">
    <property type="entry name" value="RNGDIOXGNASE"/>
</dbReference>
<keyword evidence="5" id="KW-0560">Oxidoreductase</keyword>
<dbReference type="Gene3D" id="2.102.10.10">
    <property type="entry name" value="Rieske [2Fe-2S] iron-sulphur domain"/>
    <property type="match status" value="1"/>
</dbReference>
<keyword evidence="6" id="KW-0408">Iron</keyword>
<evidence type="ECO:0000256" key="6">
    <source>
        <dbReference type="ARBA" id="ARBA00023004"/>
    </source>
</evidence>
<evidence type="ECO:0000256" key="7">
    <source>
        <dbReference type="ARBA" id="ARBA00023014"/>
    </source>
</evidence>
<keyword evidence="8" id="KW-0520">NAD</keyword>
<dbReference type="SUPFAM" id="SSF50022">
    <property type="entry name" value="ISP domain"/>
    <property type="match status" value="1"/>
</dbReference>
<evidence type="ECO:0000256" key="4">
    <source>
        <dbReference type="ARBA" id="ARBA00022964"/>
    </source>
</evidence>
<gene>
    <name evidence="10" type="ORF">BES08_30344</name>
</gene>
<sequence length="455" mass="52219">MDTIELLENCIDERIGEGVLRVDRRAYTNPDLLEWEFEHIFEGNWVYLCHESQVYRPRDFLSLTVGRQPVLVTRNKEGELRAFINSCAHRGALVARETTGNRAAFTCPFHGWTYDLDGRLVDIPLEEGAGYPCQFNKSEIGLTPIPRLESYRGFVFISFNSDVQPLGQWLGDATTFIDLIVDQSPDGLEVLPGTATYTYKGNWKLTYENQADGYHAVTTHGNYIRTVLNRQTENRKGSMTADQPSMDLSELTRSDGGFYDLDHGHVMLWWDWGDPKSRPNFGQYDNYKQSVGEERANWMVNRARNLILYPNVLLADHMSMQIRVYRPLSVDRTEVTIYCLAPKNESPQNRSHRLRQYEDFFNVTGLATCDDAAEFEAQQAGAQSGRFVPWSDLSRGLAHMIHGPNELASRLGINPRYSGSKQEDEPIMWAQCRHWRDTLLSNVFQEQNRARSLVK</sequence>
<keyword evidence="11" id="KW-1185">Reference proteome</keyword>
<protein>
    <submittedName>
        <fullName evidence="10">Benzoate 1,2-dioxygenase large subunit</fullName>
    </submittedName>
</protein>
<dbReference type="EMBL" id="CP017078">
    <property type="protein sequence ID" value="AOR81348.1"/>
    <property type="molecule type" value="Genomic_DNA"/>
</dbReference>
<evidence type="ECO:0000256" key="1">
    <source>
        <dbReference type="ARBA" id="ARBA00008751"/>
    </source>
</evidence>
<dbReference type="PANTHER" id="PTHR43756">
    <property type="entry name" value="CHOLINE MONOOXYGENASE, CHLOROPLASTIC"/>
    <property type="match status" value="1"/>
</dbReference>
<dbReference type="PROSITE" id="PS51296">
    <property type="entry name" value="RIESKE"/>
    <property type="match status" value="1"/>
</dbReference>
<name>A0A1D8AGX0_9SPHN</name>
<dbReference type="InterPro" id="IPR017941">
    <property type="entry name" value="Rieske_2Fe-2S"/>
</dbReference>
<feature type="domain" description="Rieske" evidence="9">
    <location>
        <begin position="46"/>
        <end position="142"/>
    </location>
</feature>
<dbReference type="KEGG" id="nre:BES08_30344"/>
<dbReference type="Proteomes" id="UP000094626">
    <property type="component" value="Plasmid pSA3"/>
</dbReference>
<reference evidence="11" key="1">
    <citation type="journal article" date="2017" name="J. Biotechnol.">
        <title>Complete genome sequence of Novosphingobium resinovorum SA1, a versatile xenobiotic-degrading bacterium capable of utilizing sulfanilic acid.</title>
        <authorList>
            <person name="Hegedus B."/>
            <person name="Kos P.B."/>
            <person name="Balint B."/>
            <person name="Maroti G."/>
            <person name="Gan H.M."/>
            <person name="Perei K."/>
            <person name="Rakhely G."/>
        </authorList>
    </citation>
    <scope>NUCLEOTIDE SEQUENCE [LARGE SCALE GENOMIC DNA]</scope>
    <source>
        <strain evidence="11">SA1</strain>
    </source>
</reference>
<evidence type="ECO:0000313" key="11">
    <source>
        <dbReference type="Proteomes" id="UP000094626"/>
    </source>
</evidence>
<evidence type="ECO:0000256" key="8">
    <source>
        <dbReference type="ARBA" id="ARBA00023027"/>
    </source>
</evidence>
<proteinExistence type="inferred from homology"/>
<dbReference type="PANTHER" id="PTHR43756:SF1">
    <property type="entry name" value="3-PHENYLPROPIONATE_CINNAMIC ACID DIOXYGENASE SUBUNIT ALPHA"/>
    <property type="match status" value="1"/>
</dbReference>
<accession>A0A1D8AGX0</accession>
<dbReference type="PROSITE" id="PS00570">
    <property type="entry name" value="RING_HYDROXYL_ALPHA"/>
    <property type="match status" value="1"/>
</dbReference>
<keyword evidence="2" id="KW-0001">2Fe-2S</keyword>
<keyword evidence="3" id="KW-0479">Metal-binding</keyword>
<geneLocation type="plasmid" evidence="10 11">
    <name>pSA3</name>
</geneLocation>
<comment type="similarity">
    <text evidence="1">Belongs to the bacterial ring-hydroxylating dioxygenase alpha subunit family.</text>
</comment>
<dbReference type="InterPro" id="IPR001663">
    <property type="entry name" value="Rng_hydr_dOase-A"/>
</dbReference>
<dbReference type="SUPFAM" id="SSF55961">
    <property type="entry name" value="Bet v1-like"/>
    <property type="match status" value="1"/>
</dbReference>
<keyword evidence="10" id="KW-0614">Plasmid</keyword>
<keyword evidence="7" id="KW-0411">Iron-sulfur</keyword>
<keyword evidence="4 10" id="KW-0223">Dioxygenase</keyword>
<dbReference type="InterPro" id="IPR036922">
    <property type="entry name" value="Rieske_2Fe-2S_sf"/>
</dbReference>
<dbReference type="AlphaFoldDB" id="A0A1D8AGX0"/>
<dbReference type="GO" id="GO:0051537">
    <property type="term" value="F:2 iron, 2 sulfur cluster binding"/>
    <property type="evidence" value="ECO:0007669"/>
    <property type="project" value="UniProtKB-KW"/>
</dbReference>
<dbReference type="InterPro" id="IPR015881">
    <property type="entry name" value="ARHD_Rieske_2Fe_2S"/>
</dbReference>
<evidence type="ECO:0000256" key="2">
    <source>
        <dbReference type="ARBA" id="ARBA00022714"/>
    </source>
</evidence>
<dbReference type="Pfam" id="PF00355">
    <property type="entry name" value="Rieske"/>
    <property type="match status" value="1"/>
</dbReference>
<dbReference type="Pfam" id="PF00848">
    <property type="entry name" value="Ring_hydroxyl_A"/>
    <property type="match status" value="1"/>
</dbReference>
<evidence type="ECO:0000313" key="10">
    <source>
        <dbReference type="EMBL" id="AOR81348.1"/>
    </source>
</evidence>
<organism evidence="10 11">
    <name type="scientific">Novosphingobium resinovorum</name>
    <dbReference type="NCBI Taxonomy" id="158500"/>
    <lineage>
        <taxon>Bacteria</taxon>
        <taxon>Pseudomonadati</taxon>
        <taxon>Pseudomonadota</taxon>
        <taxon>Alphaproteobacteria</taxon>
        <taxon>Sphingomonadales</taxon>
        <taxon>Sphingomonadaceae</taxon>
        <taxon>Novosphingobium</taxon>
    </lineage>
</organism>
<evidence type="ECO:0000256" key="3">
    <source>
        <dbReference type="ARBA" id="ARBA00022723"/>
    </source>
</evidence>
<evidence type="ECO:0000259" key="9">
    <source>
        <dbReference type="PROSITE" id="PS51296"/>
    </source>
</evidence>